<evidence type="ECO:0000313" key="4">
    <source>
        <dbReference type="EMBL" id="EXJ54401.1"/>
    </source>
</evidence>
<dbReference type="GeneID" id="19184301"/>
<dbReference type="Pfam" id="PF01425">
    <property type="entry name" value="Amidase"/>
    <property type="match status" value="1"/>
</dbReference>
<evidence type="ECO:0000259" key="3">
    <source>
        <dbReference type="Pfam" id="PF26053"/>
    </source>
</evidence>
<name>W9VQK0_9EURO</name>
<keyword evidence="1" id="KW-0732">Signal</keyword>
<sequence>MTRLPYHGLIATLLVASHAAAALDILSSGAEGSFTFSLTGPANYSVQTEDFSTGIYYVPPINQSRPVAEYAPSALSHLVEAEAYIPFTVFVTNASVVTGGVLRELVAGYSEDDVFTSDFLEGIEIITTADNATWDQSATDYLETLGPMLLLLPSTVTPKNLNDSSSSSFTTVTVRPRVGVTPPGPYLATLTPSGALTLRKVYGMFSDYQESFLSGVTENDDGSYSSVMFWNTVQYAPLIPFPSKLYSSLMDPERYPLAGMRFSLKDLMPVRGIVLTGGSRAYAKLYDAPANETAPAIKRLLDLGAVLVGMAKLSTFAYGSWPYQNMDYSYSWNIRADGWLGLSASSFGSAAGIAAYDQLDFSVGSDTTGSVRNPADRVGVYGIRPSWGAIDLTKVIPSATSMDTLGVLARSPMILTKVLGAWEAVEDGPLEKGNFTFPKKIIFPSEFFPVNNSVAQDVIDTWLANMTAALGMEIEQQNVTTLFHETINQNDTLATYTSDFGSLTRYDNWNLFGEQFVADYRERFDNRTPAADNQVLIAWRQARTYPDYRKNWNEDRMATFGNFVNEKVIPYNNETCTEGFWMYHISDTGGGVPEYRDVLNYDYFPPFRPMRAASIAPYAKLVDVTVPIGTITYDSLISLREEELVITLNFVAHRGCDAVLFQFLNACEAKGFCKPVKTGITAW</sequence>
<gene>
    <name evidence="4" type="ORF">A1O7_09740</name>
</gene>
<dbReference type="SUPFAM" id="SSF75304">
    <property type="entry name" value="Amidase signature (AS) enzymes"/>
    <property type="match status" value="1"/>
</dbReference>
<dbReference type="PANTHER" id="PTHR46310">
    <property type="entry name" value="AMIDASE 1"/>
    <property type="match status" value="1"/>
</dbReference>
<feature type="domain" description="Amidase" evidence="2">
    <location>
        <begin position="253"/>
        <end position="411"/>
    </location>
</feature>
<dbReference type="EMBL" id="AMGW01000007">
    <property type="protein sequence ID" value="EXJ54401.1"/>
    <property type="molecule type" value="Genomic_DNA"/>
</dbReference>
<dbReference type="InterPro" id="IPR036928">
    <property type="entry name" value="AS_sf"/>
</dbReference>
<protein>
    <submittedName>
        <fullName evidence="4">Uncharacterized protein</fullName>
    </submittedName>
</protein>
<dbReference type="STRING" id="1182544.W9VQK0"/>
<dbReference type="eggNOG" id="KOG1211">
    <property type="taxonomic scope" value="Eukaryota"/>
</dbReference>
<dbReference type="Pfam" id="PF26053">
    <property type="entry name" value="DUF8016"/>
    <property type="match status" value="1"/>
</dbReference>
<reference evidence="4 5" key="1">
    <citation type="submission" date="2013-03" db="EMBL/GenBank/DDBJ databases">
        <title>The Genome Sequence of Cladophialophora yegresii CBS 114405.</title>
        <authorList>
            <consortium name="The Broad Institute Genomics Platform"/>
            <person name="Cuomo C."/>
            <person name="de Hoog S."/>
            <person name="Gorbushina A."/>
            <person name="Walker B."/>
            <person name="Young S.K."/>
            <person name="Zeng Q."/>
            <person name="Gargeya S."/>
            <person name="Fitzgerald M."/>
            <person name="Haas B."/>
            <person name="Abouelleil A."/>
            <person name="Allen A.W."/>
            <person name="Alvarado L."/>
            <person name="Arachchi H.M."/>
            <person name="Berlin A.M."/>
            <person name="Chapman S.B."/>
            <person name="Gainer-Dewar J."/>
            <person name="Goldberg J."/>
            <person name="Griggs A."/>
            <person name="Gujja S."/>
            <person name="Hansen M."/>
            <person name="Howarth C."/>
            <person name="Imamovic A."/>
            <person name="Ireland A."/>
            <person name="Larimer J."/>
            <person name="McCowan C."/>
            <person name="Murphy C."/>
            <person name="Pearson M."/>
            <person name="Poon T.W."/>
            <person name="Priest M."/>
            <person name="Roberts A."/>
            <person name="Saif S."/>
            <person name="Shea T."/>
            <person name="Sisk P."/>
            <person name="Sykes S."/>
            <person name="Wortman J."/>
            <person name="Nusbaum C."/>
            <person name="Birren B."/>
        </authorList>
    </citation>
    <scope>NUCLEOTIDE SEQUENCE [LARGE SCALE GENOMIC DNA]</scope>
    <source>
        <strain evidence="4 5">CBS 114405</strain>
    </source>
</reference>
<keyword evidence="5" id="KW-1185">Reference proteome</keyword>
<dbReference type="OrthoDB" id="5423360at2759"/>
<feature type="chain" id="PRO_5004930649" evidence="1">
    <location>
        <begin position="23"/>
        <end position="683"/>
    </location>
</feature>
<comment type="caution">
    <text evidence="4">The sequence shown here is derived from an EMBL/GenBank/DDBJ whole genome shotgun (WGS) entry which is preliminary data.</text>
</comment>
<dbReference type="RefSeq" id="XP_007761916.1">
    <property type="nucleotide sequence ID" value="XM_007763726.1"/>
</dbReference>
<dbReference type="PANTHER" id="PTHR46310:SF7">
    <property type="entry name" value="AMIDASE 1"/>
    <property type="match status" value="1"/>
</dbReference>
<dbReference type="HOGENOM" id="CLU_020129_1_0_1"/>
<feature type="signal peptide" evidence="1">
    <location>
        <begin position="1"/>
        <end position="22"/>
    </location>
</feature>
<feature type="domain" description="Scytalone dehydratase-like protein Arp1 N-terminal" evidence="3">
    <location>
        <begin position="65"/>
        <end position="202"/>
    </location>
</feature>
<dbReference type="Proteomes" id="UP000019473">
    <property type="component" value="Unassembled WGS sequence"/>
</dbReference>
<organism evidence="4 5">
    <name type="scientific">Cladophialophora yegresii CBS 114405</name>
    <dbReference type="NCBI Taxonomy" id="1182544"/>
    <lineage>
        <taxon>Eukaryota</taxon>
        <taxon>Fungi</taxon>
        <taxon>Dikarya</taxon>
        <taxon>Ascomycota</taxon>
        <taxon>Pezizomycotina</taxon>
        <taxon>Eurotiomycetes</taxon>
        <taxon>Chaetothyriomycetidae</taxon>
        <taxon>Chaetothyriales</taxon>
        <taxon>Herpotrichiellaceae</taxon>
        <taxon>Cladophialophora</taxon>
    </lineage>
</organism>
<evidence type="ECO:0000256" key="1">
    <source>
        <dbReference type="SAM" id="SignalP"/>
    </source>
</evidence>
<accession>W9VQK0</accession>
<dbReference type="VEuPathDB" id="FungiDB:A1O7_09740"/>
<proteinExistence type="predicted"/>
<dbReference type="AlphaFoldDB" id="W9VQK0"/>
<dbReference type="Gene3D" id="3.90.1300.10">
    <property type="entry name" value="Amidase signature (AS) domain"/>
    <property type="match status" value="1"/>
</dbReference>
<dbReference type="InterPro" id="IPR058329">
    <property type="entry name" value="Arp1_N"/>
</dbReference>
<dbReference type="InterPro" id="IPR023631">
    <property type="entry name" value="Amidase_dom"/>
</dbReference>
<evidence type="ECO:0000313" key="5">
    <source>
        <dbReference type="Proteomes" id="UP000019473"/>
    </source>
</evidence>
<evidence type="ECO:0000259" key="2">
    <source>
        <dbReference type="Pfam" id="PF01425"/>
    </source>
</evidence>